<keyword evidence="1" id="KW-0472">Membrane</keyword>
<dbReference type="EMBL" id="DS892726">
    <property type="protein sequence ID" value="EEC15727.1"/>
    <property type="molecule type" value="Genomic_DNA"/>
</dbReference>
<proteinExistence type="predicted"/>
<dbReference type="InParanoid" id="B7QA55"/>
<dbReference type="HOGENOM" id="CLU_2148603_0_0_1"/>
<evidence type="ECO:0000313" key="2">
    <source>
        <dbReference type="EMBL" id="EEC15727.1"/>
    </source>
</evidence>
<reference evidence="3" key="2">
    <citation type="submission" date="2020-05" db="UniProtKB">
        <authorList>
            <consortium name="EnsemblMetazoa"/>
        </authorList>
    </citation>
    <scope>IDENTIFICATION</scope>
    <source>
        <strain evidence="3">wikel</strain>
    </source>
</reference>
<dbReference type="PaxDb" id="6945-B7QA55"/>
<evidence type="ECO:0000313" key="4">
    <source>
        <dbReference type="Proteomes" id="UP000001555"/>
    </source>
</evidence>
<keyword evidence="1" id="KW-1133">Transmembrane helix</keyword>
<sequence length="112" mass="12716">MRYRDLSQWVVMDAQTFRPGTGQTIGRLPRRTRRPQTTMTPLLHRLPADAPKMRVFKRLSPKRRAASMAAFFPEPTSAWPLLVILLALVLTPPGAESFLLKKKLLALRKLPG</sequence>
<dbReference type="EnsemblMetazoa" id="ISCW013284-RA">
    <property type="protein sequence ID" value="ISCW013284-PA"/>
    <property type="gene ID" value="ISCW013284"/>
</dbReference>
<evidence type="ECO:0000256" key="1">
    <source>
        <dbReference type="SAM" id="Phobius"/>
    </source>
</evidence>
<dbReference type="AlphaFoldDB" id="B7QA55"/>
<dbReference type="VEuPathDB" id="VectorBase:ISCI013284"/>
<keyword evidence="1" id="KW-0812">Transmembrane</keyword>
<gene>
    <name evidence="2" type="ORF">IscW_ISCW013284</name>
</gene>
<organism>
    <name type="scientific">Ixodes scapularis</name>
    <name type="common">Black-legged tick</name>
    <name type="synonym">Deer tick</name>
    <dbReference type="NCBI Taxonomy" id="6945"/>
    <lineage>
        <taxon>Eukaryota</taxon>
        <taxon>Metazoa</taxon>
        <taxon>Ecdysozoa</taxon>
        <taxon>Arthropoda</taxon>
        <taxon>Chelicerata</taxon>
        <taxon>Arachnida</taxon>
        <taxon>Acari</taxon>
        <taxon>Parasitiformes</taxon>
        <taxon>Ixodida</taxon>
        <taxon>Ixodoidea</taxon>
        <taxon>Ixodidae</taxon>
        <taxon>Ixodinae</taxon>
        <taxon>Ixodes</taxon>
    </lineage>
</organism>
<feature type="transmembrane region" description="Helical" evidence="1">
    <location>
        <begin position="78"/>
        <end position="100"/>
    </location>
</feature>
<dbReference type="EMBL" id="ABJB011036519">
    <property type="status" value="NOT_ANNOTATED_CDS"/>
    <property type="molecule type" value="Genomic_DNA"/>
</dbReference>
<dbReference type="Proteomes" id="UP000001555">
    <property type="component" value="Unassembled WGS sequence"/>
</dbReference>
<dbReference type="VEuPathDB" id="VectorBase:ISCW013284"/>
<protein>
    <submittedName>
        <fullName evidence="2 3">Uncharacterized protein</fullName>
    </submittedName>
</protein>
<keyword evidence="4" id="KW-1185">Reference proteome</keyword>
<reference evidence="2 4" key="1">
    <citation type="submission" date="2008-03" db="EMBL/GenBank/DDBJ databases">
        <title>Annotation of Ixodes scapularis.</title>
        <authorList>
            <consortium name="Ixodes scapularis Genome Project Consortium"/>
            <person name="Caler E."/>
            <person name="Hannick L.I."/>
            <person name="Bidwell S."/>
            <person name="Joardar V."/>
            <person name="Thiagarajan M."/>
            <person name="Amedeo P."/>
            <person name="Galinsky K.J."/>
            <person name="Schobel S."/>
            <person name="Inman J."/>
            <person name="Hostetler J."/>
            <person name="Miller J."/>
            <person name="Hammond M."/>
            <person name="Megy K."/>
            <person name="Lawson D."/>
            <person name="Kodira C."/>
            <person name="Sutton G."/>
            <person name="Meyer J."/>
            <person name="Hill C.A."/>
            <person name="Birren B."/>
            <person name="Nene V."/>
            <person name="Collins F."/>
            <person name="Alarcon-Chaidez F."/>
            <person name="Wikel S."/>
            <person name="Strausberg R."/>
        </authorList>
    </citation>
    <scope>NUCLEOTIDE SEQUENCE [LARGE SCALE GENOMIC DNA]</scope>
    <source>
        <strain evidence="4">Wikel</strain>
        <strain evidence="2">Wikel colony</strain>
    </source>
</reference>
<name>B7QA55_IXOSC</name>
<evidence type="ECO:0000313" key="3">
    <source>
        <dbReference type="EnsemblMetazoa" id="ISCW013284-PA"/>
    </source>
</evidence>
<accession>B7QA55</accession>